<name>A0AAV5LZD3_9ROSI</name>
<keyword evidence="2 4" id="KW-0863">Zinc-finger</keyword>
<dbReference type="EMBL" id="BPVZ01000159">
    <property type="protein sequence ID" value="GKV42557.1"/>
    <property type="molecule type" value="Genomic_DNA"/>
</dbReference>
<dbReference type="PANTHER" id="PTHR31717:SF60">
    <property type="entry name" value="B-BOX TYPE ZINC FINGER FAMILY PROTEIN"/>
    <property type="match status" value="1"/>
</dbReference>
<protein>
    <recommendedName>
        <fullName evidence="6">B box-type domain-containing protein</fullName>
    </recommendedName>
</protein>
<evidence type="ECO:0000256" key="1">
    <source>
        <dbReference type="ARBA" id="ARBA00022723"/>
    </source>
</evidence>
<gene>
    <name evidence="7" type="ORF">SLEP1_g49939</name>
    <name evidence="8" type="ORF">SLEP1_g49943</name>
</gene>
<dbReference type="InterPro" id="IPR000315">
    <property type="entry name" value="Znf_B-box"/>
</dbReference>
<evidence type="ECO:0000256" key="2">
    <source>
        <dbReference type="ARBA" id="ARBA00022771"/>
    </source>
</evidence>
<evidence type="ECO:0000256" key="4">
    <source>
        <dbReference type="PROSITE-ProRule" id="PRU00024"/>
    </source>
</evidence>
<evidence type="ECO:0000256" key="3">
    <source>
        <dbReference type="ARBA" id="ARBA00022833"/>
    </source>
</evidence>
<sequence length="261" mass="28120">MENCELCGGAARMYCEPDQASLCWDCDRKVHGANFLVAKHTRSLLCHACHRPTLWRASGQNLGRAVSACDSCVNVRCKDEERPEEKLGEYGEDENSGDYDDDVEEEEEEVDSDDDEEGGEKDGENQVVPWSKDTLPSPPVVSSDSSSGGEEEVISGIRGGGGCCGSKRMRENLAVYSDDDIDCSSSHIGSGALASGEAASRALKKQRLGELNRSEGNEETESKSTAVISSLKQLQEQMIIDNGDASATVLGICGLSREQSR</sequence>
<evidence type="ECO:0000256" key="5">
    <source>
        <dbReference type="SAM" id="MobiDB-lite"/>
    </source>
</evidence>
<dbReference type="InterPro" id="IPR049808">
    <property type="entry name" value="CONSTANS-like_Bbox1"/>
</dbReference>
<reference evidence="8 9" key="1">
    <citation type="journal article" date="2021" name="Commun. Biol.">
        <title>The genome of Shorea leprosula (Dipterocarpaceae) highlights the ecological relevance of drought in aseasonal tropical rainforests.</title>
        <authorList>
            <person name="Ng K.K.S."/>
            <person name="Kobayashi M.J."/>
            <person name="Fawcett J.A."/>
            <person name="Hatakeyama M."/>
            <person name="Paape T."/>
            <person name="Ng C.H."/>
            <person name="Ang C.C."/>
            <person name="Tnah L.H."/>
            <person name="Lee C.T."/>
            <person name="Nishiyama T."/>
            <person name="Sese J."/>
            <person name="O'Brien M.J."/>
            <person name="Copetti D."/>
            <person name="Mohd Noor M.I."/>
            <person name="Ong R.C."/>
            <person name="Putra M."/>
            <person name="Sireger I.Z."/>
            <person name="Indrioko S."/>
            <person name="Kosugi Y."/>
            <person name="Izuno A."/>
            <person name="Isagi Y."/>
            <person name="Lee S.L."/>
            <person name="Shimizu K.K."/>
        </authorList>
    </citation>
    <scope>NUCLEOTIDE SEQUENCE [LARGE SCALE GENOMIC DNA]</scope>
    <source>
        <strain evidence="8">214</strain>
    </source>
</reference>
<feature type="compositionally biased region" description="Acidic residues" evidence="5">
    <location>
        <begin position="90"/>
        <end position="119"/>
    </location>
</feature>
<dbReference type="Proteomes" id="UP001054252">
    <property type="component" value="Unassembled WGS sequence"/>
</dbReference>
<dbReference type="EMBL" id="BPVZ01000159">
    <property type="protein sequence ID" value="GKV42550.1"/>
    <property type="molecule type" value="Genomic_DNA"/>
</dbReference>
<evidence type="ECO:0000259" key="6">
    <source>
        <dbReference type="PROSITE" id="PS50119"/>
    </source>
</evidence>
<keyword evidence="1" id="KW-0479">Metal-binding</keyword>
<evidence type="ECO:0000313" key="7">
    <source>
        <dbReference type="EMBL" id="GKV42550.1"/>
    </source>
</evidence>
<dbReference type="Pfam" id="PF00643">
    <property type="entry name" value="zf-B_box"/>
    <property type="match status" value="1"/>
</dbReference>
<keyword evidence="3" id="KW-0862">Zinc</keyword>
<organism evidence="8 9">
    <name type="scientific">Rubroshorea leprosula</name>
    <dbReference type="NCBI Taxonomy" id="152421"/>
    <lineage>
        <taxon>Eukaryota</taxon>
        <taxon>Viridiplantae</taxon>
        <taxon>Streptophyta</taxon>
        <taxon>Embryophyta</taxon>
        <taxon>Tracheophyta</taxon>
        <taxon>Spermatophyta</taxon>
        <taxon>Magnoliopsida</taxon>
        <taxon>eudicotyledons</taxon>
        <taxon>Gunneridae</taxon>
        <taxon>Pentapetalae</taxon>
        <taxon>rosids</taxon>
        <taxon>malvids</taxon>
        <taxon>Malvales</taxon>
        <taxon>Dipterocarpaceae</taxon>
        <taxon>Rubroshorea</taxon>
    </lineage>
</organism>
<dbReference type="PANTHER" id="PTHR31717">
    <property type="entry name" value="ZINC FINGER PROTEIN CONSTANS-LIKE 10"/>
    <property type="match status" value="1"/>
</dbReference>
<dbReference type="CDD" id="cd19821">
    <property type="entry name" value="Bbox1_BBX-like"/>
    <property type="match status" value="1"/>
</dbReference>
<proteinExistence type="predicted"/>
<accession>A0AAV5LZD3</accession>
<dbReference type="SMART" id="SM00336">
    <property type="entry name" value="BBOX"/>
    <property type="match status" value="1"/>
</dbReference>
<comment type="caution">
    <text evidence="8">The sequence shown here is derived from an EMBL/GenBank/DDBJ whole genome shotgun (WGS) entry which is preliminary data.</text>
</comment>
<feature type="region of interest" description="Disordered" evidence="5">
    <location>
        <begin position="83"/>
        <end position="156"/>
    </location>
</feature>
<evidence type="ECO:0000313" key="8">
    <source>
        <dbReference type="EMBL" id="GKV42557.1"/>
    </source>
</evidence>
<dbReference type="GO" id="GO:0008270">
    <property type="term" value="F:zinc ion binding"/>
    <property type="evidence" value="ECO:0007669"/>
    <property type="project" value="UniProtKB-KW"/>
</dbReference>
<dbReference type="AlphaFoldDB" id="A0AAV5LZD3"/>
<keyword evidence="9" id="KW-1185">Reference proteome</keyword>
<feature type="domain" description="B box-type" evidence="6">
    <location>
        <begin position="1"/>
        <end position="45"/>
    </location>
</feature>
<dbReference type="PROSITE" id="PS50119">
    <property type="entry name" value="ZF_BBOX"/>
    <property type="match status" value="1"/>
</dbReference>
<evidence type="ECO:0000313" key="9">
    <source>
        <dbReference type="Proteomes" id="UP001054252"/>
    </source>
</evidence>